<evidence type="ECO:0000256" key="1">
    <source>
        <dbReference type="ARBA" id="ARBA00012513"/>
    </source>
</evidence>
<gene>
    <name evidence="10" type="ORF">B2A_15589</name>
</gene>
<evidence type="ECO:0000256" key="3">
    <source>
        <dbReference type="ARBA" id="ARBA00022679"/>
    </source>
</evidence>
<dbReference type="PROSITE" id="PS50011">
    <property type="entry name" value="PROTEIN_KINASE_DOM"/>
    <property type="match status" value="1"/>
</dbReference>
<dbReference type="EMBL" id="AUZZ01011349">
    <property type="protein sequence ID" value="EQD26557.1"/>
    <property type="molecule type" value="Genomic_DNA"/>
</dbReference>
<feature type="domain" description="Protein kinase" evidence="9">
    <location>
        <begin position="12"/>
        <end position="130"/>
    </location>
</feature>
<name>T0Y3S4_9ZZZZ</name>
<sequence>MLEPRVIFADRYEVQHLLGYGDRKHTYLARDANMGRLVAPVLEQPDAAISDPKGTQREAEVLGSIGAHDNVVSLFEMHLGGPEQYMVFEYLEGGTLASYVEAHAQRGARVPPEIILRFARQLCRGLSHIH</sequence>
<evidence type="ECO:0000259" key="9">
    <source>
        <dbReference type="PROSITE" id="PS50011"/>
    </source>
</evidence>
<dbReference type="Pfam" id="PF00069">
    <property type="entry name" value="Pkinase"/>
    <property type="match status" value="1"/>
</dbReference>
<organism evidence="10">
    <name type="scientific">mine drainage metagenome</name>
    <dbReference type="NCBI Taxonomy" id="410659"/>
    <lineage>
        <taxon>unclassified sequences</taxon>
        <taxon>metagenomes</taxon>
        <taxon>ecological metagenomes</taxon>
    </lineage>
</organism>
<dbReference type="Gene3D" id="1.10.510.10">
    <property type="entry name" value="Transferase(Phosphotransferase) domain 1"/>
    <property type="match status" value="1"/>
</dbReference>
<evidence type="ECO:0000256" key="7">
    <source>
        <dbReference type="ARBA" id="ARBA00047899"/>
    </source>
</evidence>
<keyword evidence="4" id="KW-0547">Nucleotide-binding</keyword>
<comment type="catalytic activity">
    <reaction evidence="8">
        <text>L-seryl-[protein] + ATP = O-phospho-L-seryl-[protein] + ADP + H(+)</text>
        <dbReference type="Rhea" id="RHEA:17989"/>
        <dbReference type="Rhea" id="RHEA-COMP:9863"/>
        <dbReference type="Rhea" id="RHEA-COMP:11604"/>
        <dbReference type="ChEBI" id="CHEBI:15378"/>
        <dbReference type="ChEBI" id="CHEBI:29999"/>
        <dbReference type="ChEBI" id="CHEBI:30616"/>
        <dbReference type="ChEBI" id="CHEBI:83421"/>
        <dbReference type="ChEBI" id="CHEBI:456216"/>
        <dbReference type="EC" id="2.7.11.1"/>
    </reaction>
</comment>
<evidence type="ECO:0000256" key="5">
    <source>
        <dbReference type="ARBA" id="ARBA00022777"/>
    </source>
</evidence>
<dbReference type="PANTHER" id="PTHR43895:SF32">
    <property type="entry name" value="SERINE_THREONINE-PROTEIN KINASE CHK1"/>
    <property type="match status" value="1"/>
</dbReference>
<accession>T0Y3S4</accession>
<protein>
    <recommendedName>
        <fullName evidence="1">non-specific serine/threonine protein kinase</fullName>
        <ecNumber evidence="1">2.7.11.1</ecNumber>
    </recommendedName>
</protein>
<dbReference type="EC" id="2.7.11.1" evidence="1"/>
<dbReference type="GO" id="GO:0007165">
    <property type="term" value="P:signal transduction"/>
    <property type="evidence" value="ECO:0007669"/>
    <property type="project" value="TreeGrafter"/>
</dbReference>
<dbReference type="PANTHER" id="PTHR43895">
    <property type="entry name" value="CALCIUM/CALMODULIN-DEPENDENT PROTEIN KINASE KINASE-RELATED"/>
    <property type="match status" value="1"/>
</dbReference>
<dbReference type="AlphaFoldDB" id="T0Y3S4"/>
<evidence type="ECO:0000256" key="4">
    <source>
        <dbReference type="ARBA" id="ARBA00022741"/>
    </source>
</evidence>
<dbReference type="GO" id="GO:0004674">
    <property type="term" value="F:protein serine/threonine kinase activity"/>
    <property type="evidence" value="ECO:0007669"/>
    <property type="project" value="UniProtKB-KW"/>
</dbReference>
<feature type="non-terminal residue" evidence="10">
    <location>
        <position position="130"/>
    </location>
</feature>
<comment type="catalytic activity">
    <reaction evidence="7">
        <text>L-threonyl-[protein] + ATP = O-phospho-L-threonyl-[protein] + ADP + H(+)</text>
        <dbReference type="Rhea" id="RHEA:46608"/>
        <dbReference type="Rhea" id="RHEA-COMP:11060"/>
        <dbReference type="Rhea" id="RHEA-COMP:11605"/>
        <dbReference type="ChEBI" id="CHEBI:15378"/>
        <dbReference type="ChEBI" id="CHEBI:30013"/>
        <dbReference type="ChEBI" id="CHEBI:30616"/>
        <dbReference type="ChEBI" id="CHEBI:61977"/>
        <dbReference type="ChEBI" id="CHEBI:456216"/>
        <dbReference type="EC" id="2.7.11.1"/>
    </reaction>
</comment>
<keyword evidence="3 10" id="KW-0808">Transferase</keyword>
<evidence type="ECO:0000256" key="2">
    <source>
        <dbReference type="ARBA" id="ARBA00022527"/>
    </source>
</evidence>
<evidence type="ECO:0000313" key="10">
    <source>
        <dbReference type="EMBL" id="EQD26557.1"/>
    </source>
</evidence>
<reference evidence="10" key="1">
    <citation type="submission" date="2013-08" db="EMBL/GenBank/DDBJ databases">
        <authorList>
            <person name="Mendez C."/>
            <person name="Richter M."/>
            <person name="Ferrer M."/>
            <person name="Sanchez J."/>
        </authorList>
    </citation>
    <scope>NUCLEOTIDE SEQUENCE</scope>
</reference>
<dbReference type="InterPro" id="IPR011009">
    <property type="entry name" value="Kinase-like_dom_sf"/>
</dbReference>
<keyword evidence="6" id="KW-0067">ATP-binding</keyword>
<reference evidence="10" key="2">
    <citation type="journal article" date="2014" name="ISME J.">
        <title>Microbial stratification in low pH oxic and suboxic macroscopic growths along an acid mine drainage.</title>
        <authorList>
            <person name="Mendez-Garcia C."/>
            <person name="Mesa V."/>
            <person name="Sprenger R.R."/>
            <person name="Richter M."/>
            <person name="Diez M.S."/>
            <person name="Solano J."/>
            <person name="Bargiela R."/>
            <person name="Golyshina O.V."/>
            <person name="Manteca A."/>
            <person name="Ramos J.L."/>
            <person name="Gallego J.R."/>
            <person name="Llorente I."/>
            <person name="Martins Dos Santos V.A."/>
            <person name="Jensen O.N."/>
            <person name="Pelaez A.I."/>
            <person name="Sanchez J."/>
            <person name="Ferrer M."/>
        </authorList>
    </citation>
    <scope>NUCLEOTIDE SEQUENCE</scope>
</reference>
<keyword evidence="5 10" id="KW-0418">Kinase</keyword>
<evidence type="ECO:0000256" key="6">
    <source>
        <dbReference type="ARBA" id="ARBA00022840"/>
    </source>
</evidence>
<dbReference type="Gene3D" id="3.30.200.20">
    <property type="entry name" value="Phosphorylase Kinase, domain 1"/>
    <property type="match status" value="1"/>
</dbReference>
<comment type="caution">
    <text evidence="10">The sequence shown here is derived from an EMBL/GenBank/DDBJ whole genome shotgun (WGS) entry which is preliminary data.</text>
</comment>
<proteinExistence type="predicted"/>
<dbReference type="GO" id="GO:0106310">
    <property type="term" value="F:protein serine kinase activity"/>
    <property type="evidence" value="ECO:0007669"/>
    <property type="project" value="RHEA"/>
</dbReference>
<dbReference type="GO" id="GO:0005524">
    <property type="term" value="F:ATP binding"/>
    <property type="evidence" value="ECO:0007669"/>
    <property type="project" value="UniProtKB-KW"/>
</dbReference>
<keyword evidence="2 10" id="KW-0723">Serine/threonine-protein kinase</keyword>
<dbReference type="InterPro" id="IPR000719">
    <property type="entry name" value="Prot_kinase_dom"/>
</dbReference>
<evidence type="ECO:0000256" key="8">
    <source>
        <dbReference type="ARBA" id="ARBA00048679"/>
    </source>
</evidence>
<dbReference type="SUPFAM" id="SSF56112">
    <property type="entry name" value="Protein kinase-like (PK-like)"/>
    <property type="match status" value="1"/>
</dbReference>